<dbReference type="GO" id="GO:0003677">
    <property type="term" value="F:DNA binding"/>
    <property type="evidence" value="ECO:0007669"/>
    <property type="project" value="InterPro"/>
</dbReference>
<dbReference type="InterPro" id="IPR036864">
    <property type="entry name" value="Zn2-C6_fun-type_DNA-bd_sf"/>
</dbReference>
<feature type="region of interest" description="Disordered" evidence="7">
    <location>
        <begin position="84"/>
        <end position="146"/>
    </location>
</feature>
<keyword evidence="3" id="KW-0805">Transcription regulation</keyword>
<dbReference type="SUPFAM" id="SSF57701">
    <property type="entry name" value="Zn2/Cys6 DNA-binding domain"/>
    <property type="match status" value="1"/>
</dbReference>
<feature type="region of interest" description="Disordered" evidence="7">
    <location>
        <begin position="1"/>
        <end position="52"/>
    </location>
</feature>
<feature type="domain" description="Zn(2)-C6 fungal-type" evidence="8">
    <location>
        <begin position="199"/>
        <end position="229"/>
    </location>
</feature>
<comment type="caution">
    <text evidence="9">The sequence shown here is derived from an EMBL/GenBank/DDBJ whole genome shotgun (WGS) entry which is preliminary data.</text>
</comment>
<evidence type="ECO:0000256" key="4">
    <source>
        <dbReference type="ARBA" id="ARBA00023026"/>
    </source>
</evidence>
<dbReference type="InterPro" id="IPR050815">
    <property type="entry name" value="TF_fung"/>
</dbReference>
<accession>A0A9P1HAU2</accession>
<organism evidence="9 10">
    <name type="scientific">Parascedosporium putredinis</name>
    <dbReference type="NCBI Taxonomy" id="1442378"/>
    <lineage>
        <taxon>Eukaryota</taxon>
        <taxon>Fungi</taxon>
        <taxon>Dikarya</taxon>
        <taxon>Ascomycota</taxon>
        <taxon>Pezizomycotina</taxon>
        <taxon>Sordariomycetes</taxon>
        <taxon>Hypocreomycetidae</taxon>
        <taxon>Microascales</taxon>
        <taxon>Microascaceae</taxon>
        <taxon>Parascedosporium</taxon>
    </lineage>
</organism>
<protein>
    <recommendedName>
        <fullName evidence="8">Zn(2)-C6 fungal-type domain-containing protein</fullName>
    </recommendedName>
</protein>
<dbReference type="PANTHER" id="PTHR47338">
    <property type="entry name" value="ZN(II)2CYS6 TRANSCRIPTION FACTOR (EUROFUNG)-RELATED"/>
    <property type="match status" value="1"/>
</dbReference>
<feature type="compositionally biased region" description="Low complexity" evidence="7">
    <location>
        <begin position="786"/>
        <end position="805"/>
    </location>
</feature>
<proteinExistence type="predicted"/>
<evidence type="ECO:0000313" key="10">
    <source>
        <dbReference type="Proteomes" id="UP000838763"/>
    </source>
</evidence>
<reference evidence="9" key="1">
    <citation type="submission" date="2022-11" db="EMBL/GenBank/DDBJ databases">
        <authorList>
            <person name="Scott C."/>
            <person name="Bruce N."/>
        </authorList>
    </citation>
    <scope>NUCLEOTIDE SEQUENCE</scope>
</reference>
<dbReference type="PROSITE" id="PS00463">
    <property type="entry name" value="ZN2_CY6_FUNGAL_1"/>
    <property type="match status" value="1"/>
</dbReference>
<evidence type="ECO:0000256" key="3">
    <source>
        <dbReference type="ARBA" id="ARBA00023015"/>
    </source>
</evidence>
<evidence type="ECO:0000313" key="9">
    <source>
        <dbReference type="EMBL" id="CAI4218821.1"/>
    </source>
</evidence>
<dbReference type="Gene3D" id="4.10.240.10">
    <property type="entry name" value="Zn(2)-C6 fungal-type DNA-binding domain"/>
    <property type="match status" value="1"/>
</dbReference>
<name>A0A9P1HAU2_9PEZI</name>
<feature type="region of interest" description="Disordered" evidence="7">
    <location>
        <begin position="283"/>
        <end position="336"/>
    </location>
</feature>
<keyword evidence="4" id="KW-0843">Virulence</keyword>
<dbReference type="Proteomes" id="UP000838763">
    <property type="component" value="Unassembled WGS sequence"/>
</dbReference>
<dbReference type="GO" id="GO:0000981">
    <property type="term" value="F:DNA-binding transcription factor activity, RNA polymerase II-specific"/>
    <property type="evidence" value="ECO:0007669"/>
    <property type="project" value="InterPro"/>
</dbReference>
<dbReference type="PROSITE" id="PS50048">
    <property type="entry name" value="ZN2_CY6_FUNGAL_2"/>
    <property type="match status" value="1"/>
</dbReference>
<dbReference type="PANTHER" id="PTHR47338:SF27">
    <property type="entry name" value="ZN(II)2CYS6 TRANSCRIPTION FACTOR (EUROFUNG)"/>
    <property type="match status" value="1"/>
</dbReference>
<evidence type="ECO:0000256" key="2">
    <source>
        <dbReference type="ARBA" id="ARBA00022723"/>
    </source>
</evidence>
<dbReference type="SMART" id="SM00066">
    <property type="entry name" value="GAL4"/>
    <property type="match status" value="1"/>
</dbReference>
<dbReference type="Pfam" id="PF00172">
    <property type="entry name" value="Zn_clus"/>
    <property type="match status" value="1"/>
</dbReference>
<evidence type="ECO:0000256" key="1">
    <source>
        <dbReference type="ARBA" id="ARBA00004123"/>
    </source>
</evidence>
<dbReference type="EMBL" id="CALLCH030000018">
    <property type="protein sequence ID" value="CAI4218821.1"/>
    <property type="molecule type" value="Genomic_DNA"/>
</dbReference>
<dbReference type="OrthoDB" id="39175at2759"/>
<feature type="region of interest" description="Disordered" evidence="7">
    <location>
        <begin position="824"/>
        <end position="870"/>
    </location>
</feature>
<dbReference type="CDD" id="cd12148">
    <property type="entry name" value="fungal_TF_MHR"/>
    <property type="match status" value="1"/>
</dbReference>
<keyword evidence="2" id="KW-0479">Metal-binding</keyword>
<dbReference type="Pfam" id="PF04082">
    <property type="entry name" value="Fungal_trans"/>
    <property type="match status" value="1"/>
</dbReference>
<dbReference type="CDD" id="cd00067">
    <property type="entry name" value="GAL4"/>
    <property type="match status" value="1"/>
</dbReference>
<dbReference type="AlphaFoldDB" id="A0A9P1HAU2"/>
<evidence type="ECO:0000256" key="5">
    <source>
        <dbReference type="ARBA" id="ARBA00023163"/>
    </source>
</evidence>
<dbReference type="SMART" id="SM00906">
    <property type="entry name" value="Fungal_trans"/>
    <property type="match status" value="1"/>
</dbReference>
<comment type="subcellular location">
    <subcellularLocation>
        <location evidence="1">Nucleus</location>
    </subcellularLocation>
</comment>
<feature type="compositionally biased region" description="Polar residues" evidence="7">
    <location>
        <begin position="15"/>
        <end position="34"/>
    </location>
</feature>
<dbReference type="GO" id="GO:0008270">
    <property type="term" value="F:zinc ion binding"/>
    <property type="evidence" value="ECO:0007669"/>
    <property type="project" value="InterPro"/>
</dbReference>
<gene>
    <name evidence="9" type="ORF">PPNO1_LOCUS8396</name>
</gene>
<dbReference type="InterPro" id="IPR001138">
    <property type="entry name" value="Zn2Cys6_DnaBD"/>
</dbReference>
<dbReference type="InterPro" id="IPR007219">
    <property type="entry name" value="XnlR_reg_dom"/>
</dbReference>
<sequence>MKSPLDPSALDSAMHDSTNSLLSPSTANAMSENPFSLDAANDSLDATSPTHHMMDAPQFGDFNFAHYDLQDTTGMVSLEDASFEDHGSDQFSPGFQTPRERPRSRPSGMSFSAAAADSAAGRSSVNLEDDEDDNMHDRGSPGAHSLEESVADEFGLPITGRHELADAASRSKDDKGDTVPAWSELKTKAGKERKRLPLACIACRRKKIRCSGEKPACKHCLRSRIPCVYKVTTRKAAPRTDYMAMLDKRLKRMEERIIRIVPKPEQETVSSAVTRAIVKPAIPGSLPAAKNPSAKKRGADEAFGPDLDKWSRNANKPKADGSTGSAKPTPLQMQETEENKLYSRHPSPVLVLSVCAISARFSTHPKLNTTPNFLRGEEWASRARDICVERYEWPNITILTCLMILGLHEFGTCHGGRSWALGGQAIRMAFALQLHKDLEHDPLRFGGQSELSFVDREIRRRTMWACFLMDRLNSSGTDRPMFVREETLQIPLPVKEQYFQLDMPAATETLSGEVVHPMGGTEDTLGDPKKNLGVAAYMVRTIALWGRIINYLNQGGKDQDPRSFWNPDSEYAQLTQQADDMLEILPESLKYSPDNLQLHSTENMANQFLFLHIAIQQNILFMNRVAVASPRLPARPSTIHILGIFSGNPGMEATSKRNLATNVKFLSKMKRYWGMFHWMSENLREQYRTYADAARQGSNTSDNSTASPIFQYGDWFDRYPHGVSQCDFVDPASYKKRDKGEEAVLEQKPELHTVEEFFTKLSPAQGSEAGSNGGKGGPAKKKALAKKGSVSGPRTEQQQQQQQQQHAEAFMNELQNRAAASDPLGARLQHQRSFSGALGGQTSGPAGFNPSTSRLPKPRATMPFLLSALR</sequence>
<evidence type="ECO:0000256" key="7">
    <source>
        <dbReference type="SAM" id="MobiDB-lite"/>
    </source>
</evidence>
<evidence type="ECO:0000256" key="6">
    <source>
        <dbReference type="ARBA" id="ARBA00023242"/>
    </source>
</evidence>
<dbReference type="PRINTS" id="PR00755">
    <property type="entry name" value="AFLATOXINBRP"/>
</dbReference>
<feature type="compositionally biased region" description="Low complexity" evidence="7">
    <location>
        <begin position="107"/>
        <end position="124"/>
    </location>
</feature>
<feature type="region of interest" description="Disordered" evidence="7">
    <location>
        <begin position="762"/>
        <end position="807"/>
    </location>
</feature>
<keyword evidence="6" id="KW-0539">Nucleus</keyword>
<dbReference type="GO" id="GO:0006351">
    <property type="term" value="P:DNA-templated transcription"/>
    <property type="evidence" value="ECO:0007669"/>
    <property type="project" value="InterPro"/>
</dbReference>
<keyword evidence="5" id="KW-0804">Transcription</keyword>
<evidence type="ECO:0000259" key="8">
    <source>
        <dbReference type="PROSITE" id="PS50048"/>
    </source>
</evidence>
<dbReference type="GO" id="GO:0005634">
    <property type="term" value="C:nucleus"/>
    <property type="evidence" value="ECO:0007669"/>
    <property type="project" value="UniProtKB-SubCell"/>
</dbReference>
<feature type="compositionally biased region" description="Polar residues" evidence="7">
    <location>
        <begin position="322"/>
        <end position="334"/>
    </location>
</feature>
<keyword evidence="10" id="KW-1185">Reference proteome</keyword>